<dbReference type="Pfam" id="PF00096">
    <property type="entry name" value="zf-C2H2"/>
    <property type="match status" value="3"/>
</dbReference>
<keyword evidence="6" id="KW-0539">Nucleus</keyword>
<evidence type="ECO:0000256" key="7">
    <source>
        <dbReference type="PROSITE-ProRule" id="PRU00042"/>
    </source>
</evidence>
<dbReference type="PANTHER" id="PTHR23226">
    <property type="entry name" value="ZINC FINGER AND SCAN DOMAIN-CONTAINING"/>
    <property type="match status" value="1"/>
</dbReference>
<evidence type="ECO:0000256" key="3">
    <source>
        <dbReference type="ARBA" id="ARBA00022737"/>
    </source>
</evidence>
<dbReference type="SUPFAM" id="SSF57667">
    <property type="entry name" value="beta-beta-alpha zinc fingers"/>
    <property type="match status" value="4"/>
</dbReference>
<evidence type="ECO:0000259" key="9">
    <source>
        <dbReference type="PROSITE" id="PS50157"/>
    </source>
</evidence>
<dbReference type="Proteomes" id="UP001152622">
    <property type="component" value="Chromosome 10"/>
</dbReference>
<evidence type="ECO:0000313" key="10">
    <source>
        <dbReference type="EMBL" id="KAJ8347865.1"/>
    </source>
</evidence>
<dbReference type="GO" id="GO:0000978">
    <property type="term" value="F:RNA polymerase II cis-regulatory region sequence-specific DNA binding"/>
    <property type="evidence" value="ECO:0007669"/>
    <property type="project" value="TreeGrafter"/>
</dbReference>
<reference evidence="10" key="1">
    <citation type="journal article" date="2023" name="Science">
        <title>Genome structures resolve the early diversification of teleost fishes.</title>
        <authorList>
            <person name="Parey E."/>
            <person name="Louis A."/>
            <person name="Montfort J."/>
            <person name="Bouchez O."/>
            <person name="Roques C."/>
            <person name="Iampietro C."/>
            <person name="Lluch J."/>
            <person name="Castinel A."/>
            <person name="Donnadieu C."/>
            <person name="Desvignes T."/>
            <person name="Floi Bucao C."/>
            <person name="Jouanno E."/>
            <person name="Wen M."/>
            <person name="Mejri S."/>
            <person name="Dirks R."/>
            <person name="Jansen H."/>
            <person name="Henkel C."/>
            <person name="Chen W.J."/>
            <person name="Zahm M."/>
            <person name="Cabau C."/>
            <person name="Klopp C."/>
            <person name="Thompson A.W."/>
            <person name="Robinson-Rechavi M."/>
            <person name="Braasch I."/>
            <person name="Lecointre G."/>
            <person name="Bobe J."/>
            <person name="Postlethwait J.H."/>
            <person name="Berthelot C."/>
            <person name="Roest Crollius H."/>
            <person name="Guiguen Y."/>
        </authorList>
    </citation>
    <scope>NUCLEOTIDE SEQUENCE</scope>
    <source>
        <strain evidence="10">WJC10195</strain>
    </source>
</reference>
<keyword evidence="11" id="KW-1185">Reference proteome</keyword>
<dbReference type="Gene3D" id="3.30.160.60">
    <property type="entry name" value="Classic Zinc Finger"/>
    <property type="match status" value="4"/>
</dbReference>
<dbReference type="FunFam" id="3.30.160.60:FF:000671">
    <property type="entry name" value="Zinc finger protein 26"/>
    <property type="match status" value="1"/>
</dbReference>
<evidence type="ECO:0000256" key="8">
    <source>
        <dbReference type="SAM" id="MobiDB-lite"/>
    </source>
</evidence>
<feature type="domain" description="C2H2-type" evidence="9">
    <location>
        <begin position="125"/>
        <end position="152"/>
    </location>
</feature>
<keyword evidence="3" id="KW-0677">Repeat</keyword>
<dbReference type="GO" id="GO:0008270">
    <property type="term" value="F:zinc ion binding"/>
    <property type="evidence" value="ECO:0007669"/>
    <property type="project" value="UniProtKB-KW"/>
</dbReference>
<feature type="domain" description="C2H2-type" evidence="9">
    <location>
        <begin position="455"/>
        <end position="482"/>
    </location>
</feature>
<accession>A0A9Q1IP13</accession>
<dbReference type="InterPro" id="IPR036236">
    <property type="entry name" value="Znf_C2H2_sf"/>
</dbReference>
<dbReference type="SMART" id="SM00355">
    <property type="entry name" value="ZnF_C2H2"/>
    <property type="match status" value="6"/>
</dbReference>
<evidence type="ECO:0000256" key="5">
    <source>
        <dbReference type="ARBA" id="ARBA00022833"/>
    </source>
</evidence>
<feature type="domain" description="C2H2-type" evidence="9">
    <location>
        <begin position="47"/>
        <end position="74"/>
    </location>
</feature>
<evidence type="ECO:0000256" key="4">
    <source>
        <dbReference type="ARBA" id="ARBA00022771"/>
    </source>
</evidence>
<protein>
    <recommendedName>
        <fullName evidence="9">C2H2-type domain-containing protein</fullName>
    </recommendedName>
</protein>
<keyword evidence="4 7" id="KW-0863">Zinc-finger</keyword>
<feature type="domain" description="C2H2-type" evidence="9">
    <location>
        <begin position="487"/>
        <end position="514"/>
    </location>
</feature>
<keyword evidence="5" id="KW-0862">Zinc</keyword>
<evidence type="ECO:0000256" key="2">
    <source>
        <dbReference type="ARBA" id="ARBA00022723"/>
    </source>
</evidence>
<evidence type="ECO:0000256" key="6">
    <source>
        <dbReference type="ARBA" id="ARBA00023242"/>
    </source>
</evidence>
<organism evidence="10 11">
    <name type="scientific">Synaphobranchus kaupii</name>
    <name type="common">Kaup's arrowtooth eel</name>
    <dbReference type="NCBI Taxonomy" id="118154"/>
    <lineage>
        <taxon>Eukaryota</taxon>
        <taxon>Metazoa</taxon>
        <taxon>Chordata</taxon>
        <taxon>Craniata</taxon>
        <taxon>Vertebrata</taxon>
        <taxon>Euteleostomi</taxon>
        <taxon>Actinopterygii</taxon>
        <taxon>Neopterygii</taxon>
        <taxon>Teleostei</taxon>
        <taxon>Anguilliformes</taxon>
        <taxon>Synaphobranchidae</taxon>
        <taxon>Synaphobranchus</taxon>
    </lineage>
</organism>
<feature type="region of interest" description="Disordered" evidence="8">
    <location>
        <begin position="503"/>
        <end position="526"/>
    </location>
</feature>
<evidence type="ECO:0000313" key="11">
    <source>
        <dbReference type="Proteomes" id="UP001152622"/>
    </source>
</evidence>
<dbReference type="EMBL" id="JAINUF010000010">
    <property type="protein sequence ID" value="KAJ8347865.1"/>
    <property type="molecule type" value="Genomic_DNA"/>
</dbReference>
<dbReference type="GO" id="GO:0000981">
    <property type="term" value="F:DNA-binding transcription factor activity, RNA polymerase II-specific"/>
    <property type="evidence" value="ECO:0007669"/>
    <property type="project" value="TreeGrafter"/>
</dbReference>
<dbReference type="FunFam" id="3.30.160.60:FF:000100">
    <property type="entry name" value="Zinc finger 45-like"/>
    <property type="match status" value="1"/>
</dbReference>
<keyword evidence="2" id="KW-0479">Metal-binding</keyword>
<dbReference type="OrthoDB" id="427030at2759"/>
<dbReference type="PROSITE" id="PS50157">
    <property type="entry name" value="ZINC_FINGER_C2H2_2"/>
    <property type="match status" value="5"/>
</dbReference>
<dbReference type="AlphaFoldDB" id="A0A9Q1IP13"/>
<dbReference type="GO" id="GO:0005634">
    <property type="term" value="C:nucleus"/>
    <property type="evidence" value="ECO:0007669"/>
    <property type="project" value="UniProtKB-SubCell"/>
</dbReference>
<comment type="subcellular location">
    <subcellularLocation>
        <location evidence="1">Nucleus</location>
    </subcellularLocation>
</comment>
<dbReference type="PROSITE" id="PS00028">
    <property type="entry name" value="ZINC_FINGER_C2H2_1"/>
    <property type="match status" value="5"/>
</dbReference>
<sequence>MHSSERLHSCFWCGEMFSTEYFLKRHKQSHCKKISNGCSKQMQPKKYCCSNCGKVFTTLTRFVVHQQIHRAQGRGERPVYFSQSGKCFYRENGLKSDQQTPTGDDRRFISKTHFGKQKNEGLRSYPCIYCEKTFSTSSVLKQHQQIHIREETGCDGQLQNGMRETVLGNSHLESNISASTENSGGGNIVSLNDGKRERQNIPFETLPKFEMDNHSIYHRVHLECFSDLQNLETCDDTSERSLIGFGTIPLDPEEVCHTAENSGSTSAVKTEAVRDEAVRTGEALNTHNTGTSFESKERPRNSGEITMALSNEELLKYEHFKWRPLSVNEMKQENDEYVLLKDSHVEEDHQPLRDTQEEMKEEMKKEEAEVKQGFSVKTATELNESIVYFNQHIQNHSSNHMENFTTLHQQSQRGEETYPCFPWANGIEKDLDAHRQSSTGRKCSFQQIPSVNKMYCCSHCGRMFNTSVKYIVHLQIHRREGKDERPFSCSQCGKSFYREEGLKTHQQGHTGDRSGGGPQSGKPVGISALTSHQHNDTAEKLHHCPQYDQSFTCQRSFWAHQQIHTDKSSNSYCGEPFFPDSVLKQRQELDMSVTNGFIPSASSGHTLEMLTGHPPNGSTLRPINSEFPLCTVSFSGAANVQMIHNTKSMFESEEKPHETLVLQLLLFATQTAAKAAFTHNTSSAL</sequence>
<gene>
    <name evidence="10" type="ORF">SKAU_G00264540</name>
</gene>
<name>A0A9Q1IP13_SYNKA</name>
<feature type="domain" description="C2H2-type" evidence="9">
    <location>
        <begin position="8"/>
        <end position="35"/>
    </location>
</feature>
<comment type="caution">
    <text evidence="10">The sequence shown here is derived from an EMBL/GenBank/DDBJ whole genome shotgun (WGS) entry which is preliminary data.</text>
</comment>
<dbReference type="InterPro" id="IPR013087">
    <property type="entry name" value="Znf_C2H2_type"/>
</dbReference>
<evidence type="ECO:0000256" key="1">
    <source>
        <dbReference type="ARBA" id="ARBA00004123"/>
    </source>
</evidence>
<proteinExistence type="predicted"/>
<dbReference type="PANTHER" id="PTHR23226:SF416">
    <property type="entry name" value="FI01424P"/>
    <property type="match status" value="1"/>
</dbReference>